<dbReference type="PANTHER" id="PTHR43830">
    <property type="entry name" value="PROTEIN PSP1"/>
    <property type="match status" value="1"/>
</dbReference>
<dbReference type="AlphaFoldDB" id="A0A1X2GNN4"/>
<accession>A0A1X2GNN4</accession>
<organism evidence="3 4">
    <name type="scientific">Hesseltinella vesiculosa</name>
    <dbReference type="NCBI Taxonomy" id="101127"/>
    <lineage>
        <taxon>Eukaryota</taxon>
        <taxon>Fungi</taxon>
        <taxon>Fungi incertae sedis</taxon>
        <taxon>Mucoromycota</taxon>
        <taxon>Mucoromycotina</taxon>
        <taxon>Mucoromycetes</taxon>
        <taxon>Mucorales</taxon>
        <taxon>Cunninghamellaceae</taxon>
        <taxon>Hesseltinella</taxon>
    </lineage>
</organism>
<proteinExistence type="predicted"/>
<gene>
    <name evidence="3" type="ORF">DM01DRAFT_1333688</name>
</gene>
<keyword evidence="4" id="KW-1185">Reference proteome</keyword>
<dbReference type="PROSITE" id="PS51411">
    <property type="entry name" value="PSP1_C"/>
    <property type="match status" value="1"/>
</dbReference>
<protein>
    <submittedName>
        <fullName evidence="3">PSP1-domain-containing protein</fullName>
    </submittedName>
</protein>
<evidence type="ECO:0000313" key="4">
    <source>
        <dbReference type="Proteomes" id="UP000242146"/>
    </source>
</evidence>
<evidence type="ECO:0000313" key="3">
    <source>
        <dbReference type="EMBL" id="ORX58010.1"/>
    </source>
</evidence>
<evidence type="ECO:0000256" key="1">
    <source>
        <dbReference type="SAM" id="MobiDB-lite"/>
    </source>
</evidence>
<dbReference type="InterPro" id="IPR007557">
    <property type="entry name" value="PSP1_C"/>
</dbReference>
<dbReference type="NCBIfam" id="NF041131">
    <property type="entry name" value="RicT_YaaT_fam"/>
    <property type="match status" value="1"/>
</dbReference>
<feature type="compositionally biased region" description="Low complexity" evidence="1">
    <location>
        <begin position="45"/>
        <end position="68"/>
    </location>
</feature>
<name>A0A1X2GNN4_9FUNG</name>
<feature type="domain" description="PSP1 C-terminal" evidence="2">
    <location>
        <begin position="489"/>
        <end position="574"/>
    </location>
</feature>
<evidence type="ECO:0000259" key="2">
    <source>
        <dbReference type="PROSITE" id="PS51411"/>
    </source>
</evidence>
<reference evidence="3 4" key="1">
    <citation type="submission" date="2016-07" db="EMBL/GenBank/DDBJ databases">
        <title>Pervasive Adenine N6-methylation of Active Genes in Fungi.</title>
        <authorList>
            <consortium name="DOE Joint Genome Institute"/>
            <person name="Mondo S.J."/>
            <person name="Dannebaum R.O."/>
            <person name="Kuo R.C."/>
            <person name="Labutti K."/>
            <person name="Haridas S."/>
            <person name="Kuo A."/>
            <person name="Salamov A."/>
            <person name="Ahrendt S.R."/>
            <person name="Lipzen A."/>
            <person name="Sullivan W."/>
            <person name="Andreopoulos W.B."/>
            <person name="Clum A."/>
            <person name="Lindquist E."/>
            <person name="Daum C."/>
            <person name="Ramamoorthy G.K."/>
            <person name="Gryganskyi A."/>
            <person name="Culley D."/>
            <person name="Magnuson J.K."/>
            <person name="James T.Y."/>
            <person name="O'Malley M.A."/>
            <person name="Stajich J.E."/>
            <person name="Spatafora J.W."/>
            <person name="Visel A."/>
            <person name="Grigoriev I.V."/>
        </authorList>
    </citation>
    <scope>NUCLEOTIDE SEQUENCE [LARGE SCALE GENOMIC DNA]</scope>
    <source>
        <strain evidence="3 4">NRRL 3301</strain>
    </source>
</reference>
<dbReference type="PANTHER" id="PTHR43830:SF3">
    <property type="entry name" value="PROTEIN PSP1"/>
    <property type="match status" value="1"/>
</dbReference>
<feature type="region of interest" description="Disordered" evidence="1">
    <location>
        <begin position="1"/>
        <end position="77"/>
    </location>
</feature>
<dbReference type="EMBL" id="MCGT01000007">
    <property type="protein sequence ID" value="ORX58010.1"/>
    <property type="molecule type" value="Genomic_DNA"/>
</dbReference>
<sequence>MSQSSAPRKEKQADKVIPVSIPTKPASAGGDNSWKVVGSPSRRGSLATSMTQAAAMSSNSPVTSPTPNAMEIPGTNSGRRASVDTQWGSFGGLQWEGPGIFDEAKNGGPIPPVFADDIPPYQPTAATLQHLPSFACDSNSILSVPMLPSVSMEPIYRQQRSMSFSVGQQDPTMFGFDDDEDLQMNRVPYGFQQQQQQFYKSSLATMQEEQPEDDQRWNGLLMEEDISAARWRVRSQSSGAAFSLLSPTQQAALLGNPATILRRGSTDAKEDLLAQRRRSSRLFDNVMSKGDKERLESIQRRLSQTQLPNDYQFPPDPAFMAQQRRSSLTQPPMQYLTDQLEATHLSANSSYGYNPRYPAVMPREEYFDAEHQQQQLQSMTTGAFRDMGKGIPLPRLPGHAPIYAVEFKAGRTDYFYVVSEPGVRAAPRFQPNDLVIVEGDRGKDLGKVTSEVLTVDNVEQLLQQFPPPTQQQVGGDDDQGSGKKDAHIKRLYRLAAPEEINLLIEKDRDELHALTLCQQKTQQRNLPMTVVDAEYQWDRRKLTFFFVADRRIDFRDLVRELFKIYKTRIWMCAVPTNAYHHKPMPEFVPSHPSVDPDLEQPLHAS</sequence>
<dbReference type="InterPro" id="IPR047767">
    <property type="entry name" value="PSP1-like"/>
</dbReference>
<dbReference type="GO" id="GO:0005737">
    <property type="term" value="C:cytoplasm"/>
    <property type="evidence" value="ECO:0007669"/>
    <property type="project" value="TreeGrafter"/>
</dbReference>
<dbReference type="Pfam" id="PF04468">
    <property type="entry name" value="PSP1"/>
    <property type="match status" value="1"/>
</dbReference>
<comment type="caution">
    <text evidence="3">The sequence shown here is derived from an EMBL/GenBank/DDBJ whole genome shotgun (WGS) entry which is preliminary data.</text>
</comment>
<dbReference type="Proteomes" id="UP000242146">
    <property type="component" value="Unassembled WGS sequence"/>
</dbReference>
<dbReference type="OrthoDB" id="243127at2759"/>